<evidence type="ECO:0000313" key="2">
    <source>
        <dbReference type="EMBL" id="QHI98456.1"/>
    </source>
</evidence>
<evidence type="ECO:0000313" key="3">
    <source>
        <dbReference type="Proteomes" id="UP000464787"/>
    </source>
</evidence>
<keyword evidence="3" id="KW-1185">Reference proteome</keyword>
<dbReference type="KEGG" id="xyk:GT347_10900"/>
<dbReference type="Pfam" id="PF19994">
    <property type="entry name" value="GASH"/>
    <property type="match status" value="1"/>
</dbReference>
<name>A0A857J3W0_9BURK</name>
<dbReference type="RefSeq" id="WP_160551973.1">
    <property type="nucleotide sequence ID" value="NZ_CP047650.1"/>
</dbReference>
<reference evidence="2 3" key="1">
    <citation type="submission" date="2020-01" db="EMBL/GenBank/DDBJ databases">
        <title>Genome sequencing of strain KACC 21265.</title>
        <authorList>
            <person name="Heo J."/>
            <person name="Kim S.-J."/>
            <person name="Kim J.-S."/>
            <person name="Hong S.-B."/>
            <person name="Kwon S.-W."/>
        </authorList>
    </citation>
    <scope>NUCLEOTIDE SEQUENCE [LARGE SCALE GENOMIC DNA]</scope>
    <source>
        <strain evidence="2 3">KACC 21265</strain>
    </source>
</reference>
<dbReference type="AlphaFoldDB" id="A0A857J3W0"/>
<feature type="domain" description="GTPase-associated system helical" evidence="1">
    <location>
        <begin position="6"/>
        <end position="356"/>
    </location>
</feature>
<dbReference type="EMBL" id="CP047650">
    <property type="protein sequence ID" value="QHI98456.1"/>
    <property type="molecule type" value="Genomic_DNA"/>
</dbReference>
<protein>
    <recommendedName>
        <fullName evidence="1">GTPase-associated system helical domain-containing protein</fullName>
    </recommendedName>
</protein>
<dbReference type="Proteomes" id="UP000464787">
    <property type="component" value="Chromosome"/>
</dbReference>
<accession>A0A857J3W0</accession>
<sequence>MAATPFADIYSGATLQPTADVLSARIATVDRLVKGGIEEAKIIDLVGCFYGSPSLDLNWLRDELVRDDSTFSLINRERETQVIAAGILNSLTNAHNDFAILAIVVGSFSGLREPTVFPQLVVDAHSAMNRLSVSQRAEKDIPIRISAMSDAKVGKILEDIAEDDFAATLAALKEVRNEAAASAKTMAAATTNALSLLSGEVEMLREETQMLWWIFGGHSRALERSFSTFTSQHQAAVIAAVDLATLSRRTYFGPVAAPAMLDRAINAAKKQKSTPAQRLINVIDSIPRTDLQKLKIFPDSVPARIAPVMTAVDLARTLGAGVWGVRFEELTGISANVELEPLTLSAQLYREHLLGQVV</sequence>
<dbReference type="InterPro" id="IPR045523">
    <property type="entry name" value="GASH"/>
</dbReference>
<proteinExistence type="predicted"/>
<organism evidence="2 3">
    <name type="scientific">Xylophilus rhododendri</name>
    <dbReference type="NCBI Taxonomy" id="2697032"/>
    <lineage>
        <taxon>Bacteria</taxon>
        <taxon>Pseudomonadati</taxon>
        <taxon>Pseudomonadota</taxon>
        <taxon>Betaproteobacteria</taxon>
        <taxon>Burkholderiales</taxon>
        <taxon>Xylophilus</taxon>
    </lineage>
</organism>
<gene>
    <name evidence="2" type="ORF">GT347_10900</name>
</gene>
<evidence type="ECO:0000259" key="1">
    <source>
        <dbReference type="Pfam" id="PF19994"/>
    </source>
</evidence>